<dbReference type="CDD" id="cd18808">
    <property type="entry name" value="SF1_C_Upf1"/>
    <property type="match status" value="1"/>
</dbReference>
<dbReference type="FunFam" id="3.40.50.300:FF:001366">
    <property type="entry name" value="ATP binding protein, putative"/>
    <property type="match status" value="1"/>
</dbReference>
<dbReference type="RefSeq" id="XP_007703700.1">
    <property type="nucleotide sequence ID" value="XM_007705510.1"/>
</dbReference>
<proteinExistence type="predicted"/>
<reference evidence="7" key="2">
    <citation type="journal article" date="2013" name="PLoS Genet.">
        <title>Comparative genome structure, secondary metabolite, and effector coding capacity across Cochliobolus pathogens.</title>
        <authorList>
            <person name="Condon B.J."/>
            <person name="Leng Y."/>
            <person name="Wu D."/>
            <person name="Bushley K.E."/>
            <person name="Ohm R.A."/>
            <person name="Otillar R."/>
            <person name="Martin J."/>
            <person name="Schackwitz W."/>
            <person name="Grimwood J."/>
            <person name="MohdZainudin N."/>
            <person name="Xue C."/>
            <person name="Wang R."/>
            <person name="Manning V.A."/>
            <person name="Dhillon B."/>
            <person name="Tu Z.J."/>
            <person name="Steffenson B.J."/>
            <person name="Salamov A."/>
            <person name="Sun H."/>
            <person name="Lowry S."/>
            <person name="LaButti K."/>
            <person name="Han J."/>
            <person name="Copeland A."/>
            <person name="Lindquist E."/>
            <person name="Barry K."/>
            <person name="Schmutz J."/>
            <person name="Baker S.E."/>
            <person name="Ciuffetti L.M."/>
            <person name="Grigoriev I.V."/>
            <person name="Zhong S."/>
            <person name="Turgeon B.G."/>
        </authorList>
    </citation>
    <scope>NUCLEOTIDE SEQUENCE [LARGE SCALE GENOMIC DNA]</scope>
    <source>
        <strain evidence="7">ND90Pr / ATCC 201652</strain>
    </source>
</reference>
<dbReference type="Pfam" id="PF13086">
    <property type="entry name" value="AAA_11"/>
    <property type="match status" value="1"/>
</dbReference>
<keyword evidence="1" id="KW-0347">Helicase</keyword>
<gene>
    <name evidence="6" type="ORF">COCSADRAFT_99224</name>
</gene>
<name>M2SU43_COCSN</name>
<dbReference type="PANTHER" id="PTHR10887:SF341">
    <property type="entry name" value="NFX1-TYPE ZINC FINGER-CONTAINING PROTEIN 1"/>
    <property type="match status" value="1"/>
</dbReference>
<dbReference type="OMA" id="EWIMVEA"/>
<dbReference type="Gene3D" id="3.40.50.300">
    <property type="entry name" value="P-loop containing nucleotide triphosphate hydrolases"/>
    <property type="match status" value="3"/>
</dbReference>
<dbReference type="InterPro" id="IPR041677">
    <property type="entry name" value="DNA2/NAM7_AAA_11"/>
</dbReference>
<feature type="domain" description="ZNFX1" evidence="5">
    <location>
        <begin position="182"/>
        <end position="290"/>
    </location>
</feature>
<dbReference type="AlphaFoldDB" id="M2SU43"/>
<keyword evidence="1" id="KW-0547">Nucleotide-binding</keyword>
<dbReference type="Proteomes" id="UP000016934">
    <property type="component" value="Unassembled WGS sequence"/>
</dbReference>
<keyword evidence="7" id="KW-1185">Reference proteome</keyword>
<feature type="region of interest" description="Disordered" evidence="2">
    <location>
        <begin position="1"/>
        <end position="30"/>
    </location>
</feature>
<dbReference type="HOGENOM" id="CLU_001066_2_0_1"/>
<evidence type="ECO:0000313" key="6">
    <source>
        <dbReference type="EMBL" id="EMD60312.1"/>
    </source>
</evidence>
<sequence length="1237" mass="139170">MVRRSGKRSNRVSHSGSRSTASCRGPNINSGNVYASLGEMAVSGERTRADHMLEAEMDSHSLPESSLLDENIPISGTTRNNNEIYGYFQRAKRPVVGGAWLQQPEIPNSSEVLRDTSGFTNSESLIELDDHVRPHKVEGAYYDKEDYLRTLYELLREDTIRPLREAIDEVRAEPFKDEAEYQNQSIGIYDSVYIKSLVFSPRGLATRVAFSLGRAKKHVRWGQSKRLITGSLVALSPTDDAFQTQCVLAIVAARPISALEQNPPAIDLFFARPEDQEIDPMRKWIMVESRASFFEANRHTLLALQQLMREPFMLSKYLVDAQKEVDPPAYVQHNPYTNLSSLASMEDAEDYENINVLEKWPTTSSHSLDESQNRALKRMLTSELAIVQGPPGTGKTFVSVIALQIARDNLRKEDAPIIVTAQTNHALDQLLRHTSIFEPNYIRLGGRSKDNDIKKQTLFEVKSRTPQQKGTGSGIKKKASGKIRSLATECQKLLAPIEANKEPLDHNLLLKFELITQKQAESLELDSQDAIGISPSNHPGILMEQWLGKCLAPCDRPTLPEDLEWGYEEEDFEIEQLQELEAEAVAQDDDDIEALRGPVIEISDNFKGTGTSLSNTDIRHILRKTDDLYKIRTADRGAIYNFFKREVKRIITTEIRKIAKTYHDNVVQRKIGVFEENARILRGARIIGCTTTGLAKYRALLSSLHPRLCIVEEAAETLEAPVTAACLPSLEHLILVGDHQQLRPHTQVRAFEDEPYFLNLSLFERLVRNNVAFDTLTRQRRMIPEIRRLLCPIYEDKLKDHPNVENTGHRPPVEGMGGNNSFFFCHAWPEDRDAYMSSFNAWEADMVVRFLDYLILNGVDATKTTILTFYNGQRRQITQRIRNHPNLGVYRGIQVVTVDSYQGEENDIVLLSLVRSNKKNSIGFLSSENRACVALSRAKRGFYIFGNAELLASQSSIWGSVVEIMFKNKKPKVKAGQERRVGYHLPLVCSNHGRKMWCEDPGDFELIKGGCDVKCDGVLPCGHRCPYTCHPFEHDRINCTQKCARRVERCGHPCVAECCDPCRCHMCERRSDGIKPVLKVGPRGAASISGPRSNMQNLSLETKLDVPRNSNHGMASSTSRSGMTQLPQGTTEQWDAYAHGGGVEEDDMRIQAEMKQEEAEYLERIHASAPKPMRPSVGNRLISTSPVKAESVEIDTDLLIDLDAEPQIQPGQGQLRDNYADIAAQSASQTPCMNLLD</sequence>
<dbReference type="InterPro" id="IPR057373">
    <property type="entry name" value="ZNFX1"/>
</dbReference>
<evidence type="ECO:0000259" key="3">
    <source>
        <dbReference type="Pfam" id="PF13086"/>
    </source>
</evidence>
<dbReference type="Pfam" id="PF13087">
    <property type="entry name" value="AAA_12"/>
    <property type="match status" value="1"/>
</dbReference>
<dbReference type="CDD" id="cd06008">
    <property type="entry name" value="NF-X1-zinc-finger"/>
    <property type="match status" value="1"/>
</dbReference>
<protein>
    <recommendedName>
        <fullName evidence="8">Helicase ATP-binding domain-containing protein</fullName>
    </recommendedName>
</protein>
<accession>M2SU43</accession>
<evidence type="ECO:0000256" key="2">
    <source>
        <dbReference type="SAM" id="MobiDB-lite"/>
    </source>
</evidence>
<dbReference type="EMBL" id="KB445650">
    <property type="protein sequence ID" value="EMD60312.1"/>
    <property type="molecule type" value="Genomic_DNA"/>
</dbReference>
<evidence type="ECO:0000259" key="5">
    <source>
        <dbReference type="Pfam" id="PF25396"/>
    </source>
</evidence>
<dbReference type="eggNOG" id="KOG1807">
    <property type="taxonomic scope" value="Eukaryota"/>
</dbReference>
<evidence type="ECO:0000313" key="7">
    <source>
        <dbReference type="Proteomes" id="UP000016934"/>
    </source>
</evidence>
<dbReference type="InterPro" id="IPR041679">
    <property type="entry name" value="DNA2/NAM7-like_C"/>
</dbReference>
<dbReference type="InterPro" id="IPR027417">
    <property type="entry name" value="P-loop_NTPase"/>
</dbReference>
<feature type="domain" description="DNA2/NAM7 helicase-like C-terminal" evidence="4">
    <location>
        <begin position="759"/>
        <end position="948"/>
    </location>
</feature>
<feature type="compositionally biased region" description="Polar residues" evidence="2">
    <location>
        <begin position="12"/>
        <end position="30"/>
    </location>
</feature>
<dbReference type="PANTHER" id="PTHR10887">
    <property type="entry name" value="DNA2/NAM7 HELICASE FAMILY"/>
    <property type="match status" value="1"/>
</dbReference>
<keyword evidence="1" id="KW-0067">ATP-binding</keyword>
<dbReference type="Pfam" id="PF25396">
    <property type="entry name" value="ZNFX1"/>
    <property type="match status" value="1"/>
</dbReference>
<dbReference type="GO" id="GO:0004386">
    <property type="term" value="F:helicase activity"/>
    <property type="evidence" value="ECO:0007669"/>
    <property type="project" value="InterPro"/>
</dbReference>
<feature type="domain" description="DNA2/NAM7 helicase helicase" evidence="3">
    <location>
        <begin position="368"/>
        <end position="745"/>
    </location>
</feature>
<reference evidence="6 7" key="1">
    <citation type="journal article" date="2012" name="PLoS Pathog.">
        <title>Diverse lifestyles and strategies of plant pathogenesis encoded in the genomes of eighteen Dothideomycetes fungi.</title>
        <authorList>
            <person name="Ohm R.A."/>
            <person name="Feau N."/>
            <person name="Henrissat B."/>
            <person name="Schoch C.L."/>
            <person name="Horwitz B.A."/>
            <person name="Barry K.W."/>
            <person name="Condon B.J."/>
            <person name="Copeland A.C."/>
            <person name="Dhillon B."/>
            <person name="Glaser F."/>
            <person name="Hesse C.N."/>
            <person name="Kosti I."/>
            <person name="LaButti K."/>
            <person name="Lindquist E.A."/>
            <person name="Lucas S."/>
            <person name="Salamov A.A."/>
            <person name="Bradshaw R.E."/>
            <person name="Ciuffetti L."/>
            <person name="Hamelin R.C."/>
            <person name="Kema G.H.J."/>
            <person name="Lawrence C."/>
            <person name="Scott J.A."/>
            <person name="Spatafora J.W."/>
            <person name="Turgeon B.G."/>
            <person name="de Wit P.J.G.M."/>
            <person name="Zhong S."/>
            <person name="Goodwin S.B."/>
            <person name="Grigoriev I.V."/>
        </authorList>
    </citation>
    <scope>NUCLEOTIDE SEQUENCE [LARGE SCALE GENOMIC DNA]</scope>
    <source>
        <strain evidence="7">ND90Pr / ATCC 201652</strain>
    </source>
</reference>
<evidence type="ECO:0000259" key="4">
    <source>
        <dbReference type="Pfam" id="PF13087"/>
    </source>
</evidence>
<feature type="compositionally biased region" description="Basic residues" evidence="2">
    <location>
        <begin position="1"/>
        <end position="11"/>
    </location>
</feature>
<feature type="region of interest" description="Disordered" evidence="2">
    <location>
        <begin position="1106"/>
        <end position="1127"/>
    </location>
</feature>
<dbReference type="OrthoDB" id="409395at2759"/>
<dbReference type="GO" id="GO:0031048">
    <property type="term" value="P:regulatory ncRNA-mediated heterochromatin formation"/>
    <property type="evidence" value="ECO:0007669"/>
    <property type="project" value="TreeGrafter"/>
</dbReference>
<keyword evidence="1" id="KW-0378">Hydrolase</keyword>
<feature type="compositionally biased region" description="Polar residues" evidence="2">
    <location>
        <begin position="1108"/>
        <end position="1127"/>
    </location>
</feature>
<dbReference type="InterPro" id="IPR045055">
    <property type="entry name" value="DNA2/NAM7-like"/>
</dbReference>
<dbReference type="GO" id="GO:0031380">
    <property type="term" value="C:nuclear RNA-directed RNA polymerase complex"/>
    <property type="evidence" value="ECO:0007669"/>
    <property type="project" value="TreeGrafter"/>
</dbReference>
<dbReference type="GeneID" id="19141842"/>
<evidence type="ECO:0008006" key="8">
    <source>
        <dbReference type="Google" id="ProtNLM"/>
    </source>
</evidence>
<evidence type="ECO:0000256" key="1">
    <source>
        <dbReference type="ARBA" id="ARBA00022806"/>
    </source>
</evidence>
<dbReference type="SUPFAM" id="SSF52540">
    <property type="entry name" value="P-loop containing nucleoside triphosphate hydrolases"/>
    <property type="match status" value="1"/>
</dbReference>
<dbReference type="InterPro" id="IPR047187">
    <property type="entry name" value="SF1_C_Upf1"/>
</dbReference>
<organism evidence="6 7">
    <name type="scientific">Cochliobolus sativus (strain ND90Pr / ATCC 201652)</name>
    <name type="common">Common root rot and spot blotch fungus</name>
    <name type="synonym">Bipolaris sorokiniana</name>
    <dbReference type="NCBI Taxonomy" id="665912"/>
    <lineage>
        <taxon>Eukaryota</taxon>
        <taxon>Fungi</taxon>
        <taxon>Dikarya</taxon>
        <taxon>Ascomycota</taxon>
        <taxon>Pezizomycotina</taxon>
        <taxon>Dothideomycetes</taxon>
        <taxon>Pleosporomycetidae</taxon>
        <taxon>Pleosporales</taxon>
        <taxon>Pleosporineae</taxon>
        <taxon>Pleosporaceae</taxon>
        <taxon>Bipolaris</taxon>
    </lineage>
</organism>
<dbReference type="KEGG" id="bsc:COCSADRAFT_99224"/>